<dbReference type="Proteomes" id="UP000305451">
    <property type="component" value="Unassembled WGS sequence"/>
</dbReference>
<dbReference type="NCBIfam" id="TIGR00765">
    <property type="entry name" value="yihY_not_rbn"/>
    <property type="match status" value="1"/>
</dbReference>
<evidence type="ECO:0000256" key="6">
    <source>
        <dbReference type="SAM" id="Phobius"/>
    </source>
</evidence>
<feature type="transmembrane region" description="Helical" evidence="6">
    <location>
        <begin position="68"/>
        <end position="90"/>
    </location>
</feature>
<protein>
    <submittedName>
        <fullName evidence="7">YihY/virulence factor BrkB family protein</fullName>
    </submittedName>
</protein>
<reference evidence="7 8" key="1">
    <citation type="journal article" date="2013" name="Int. J. Syst. Evol. Microbiol.">
        <title>Marinicauda pacifica gen. nov., sp. nov., a prosthecate alphaproteobacterium of the family Hyphomonadaceae isolated from deep seawater.</title>
        <authorList>
            <person name="Zhang X.Y."/>
            <person name="Li G.W."/>
            <person name="Wang C.S."/>
            <person name="Zhang Y.J."/>
            <person name="Xu X.W."/>
            <person name="Li H."/>
            <person name="Liu A."/>
            <person name="Liu C."/>
            <person name="Xie B.B."/>
            <person name="Qin Q.L."/>
            <person name="Xu Z."/>
            <person name="Chen X.L."/>
            <person name="Zhou B.C."/>
            <person name="Zhang Y.Z."/>
        </authorList>
    </citation>
    <scope>NUCLEOTIDE SEQUENCE [LARGE SCALE GENOMIC DNA]</scope>
    <source>
        <strain evidence="7 8">P-1 km-3</strain>
    </source>
</reference>
<evidence type="ECO:0000256" key="4">
    <source>
        <dbReference type="ARBA" id="ARBA00022989"/>
    </source>
</evidence>
<organism evidence="7 8">
    <name type="scientific">Marinicauda pacifica</name>
    <dbReference type="NCBI Taxonomy" id="1133559"/>
    <lineage>
        <taxon>Bacteria</taxon>
        <taxon>Pseudomonadati</taxon>
        <taxon>Pseudomonadota</taxon>
        <taxon>Alphaproteobacteria</taxon>
        <taxon>Maricaulales</taxon>
        <taxon>Maricaulaceae</taxon>
        <taxon>Marinicauda</taxon>
    </lineage>
</organism>
<dbReference type="PANTHER" id="PTHR30213:SF0">
    <property type="entry name" value="UPF0761 MEMBRANE PROTEIN YIHY"/>
    <property type="match status" value="1"/>
</dbReference>
<evidence type="ECO:0000256" key="3">
    <source>
        <dbReference type="ARBA" id="ARBA00022692"/>
    </source>
</evidence>
<keyword evidence="2" id="KW-1003">Cell membrane</keyword>
<name>A0A4S2HCK1_9PROT</name>
<comment type="caution">
    <text evidence="7">The sequence shown here is derived from an EMBL/GenBank/DDBJ whole genome shotgun (WGS) entry which is preliminary data.</text>
</comment>
<sequence length="321" mass="34021">MQCRLATADGNSSGGRRARRPSLRGACLRLTLPDWIPAPLRHNRYAASLLRAVADVANDNLSFVSGGVAFFGFLAIFPAIGAAVMIWGLFAEPDAIATQLAPLSRAMPAEAYEILREQLVEVAGAPSGGLTAGAIFALLFSLWSATKGARALIAAMNIAYAASDERGFIKQNLLAVGFTMGGIVYGLLSLVLIGAIPAVLNAIELGAWTEALIQAGRWILAIALFAGALSAIYRWAPHRPDVPVRWLAPGAIGATVLWVLASTAFSLYAANFANYNATFGAIGSVIVLMMWMWLSAFIVCFGAVLNAELEPTDRGAHEWTD</sequence>
<dbReference type="InterPro" id="IPR017039">
    <property type="entry name" value="Virul_fac_BrkB"/>
</dbReference>
<feature type="transmembrane region" description="Helical" evidence="6">
    <location>
        <begin position="215"/>
        <end position="235"/>
    </location>
</feature>
<gene>
    <name evidence="7" type="ORF">E5162_00310</name>
</gene>
<dbReference type="AlphaFoldDB" id="A0A4S2HCK1"/>
<comment type="subcellular location">
    <subcellularLocation>
        <location evidence="1">Cell membrane</location>
        <topology evidence="1">Multi-pass membrane protein</topology>
    </subcellularLocation>
</comment>
<dbReference type="PIRSF" id="PIRSF035875">
    <property type="entry name" value="RNase_BN"/>
    <property type="match status" value="1"/>
</dbReference>
<proteinExistence type="predicted"/>
<keyword evidence="4 6" id="KW-1133">Transmembrane helix</keyword>
<evidence type="ECO:0000256" key="1">
    <source>
        <dbReference type="ARBA" id="ARBA00004651"/>
    </source>
</evidence>
<keyword evidence="5 6" id="KW-0472">Membrane</keyword>
<dbReference type="PANTHER" id="PTHR30213">
    <property type="entry name" value="INNER MEMBRANE PROTEIN YHJD"/>
    <property type="match status" value="1"/>
</dbReference>
<evidence type="ECO:0000313" key="7">
    <source>
        <dbReference type="EMBL" id="TGY93775.1"/>
    </source>
</evidence>
<dbReference type="GO" id="GO:0005886">
    <property type="term" value="C:plasma membrane"/>
    <property type="evidence" value="ECO:0007669"/>
    <property type="project" value="UniProtKB-SubCell"/>
</dbReference>
<feature type="transmembrane region" description="Helical" evidence="6">
    <location>
        <begin position="122"/>
        <end position="143"/>
    </location>
</feature>
<evidence type="ECO:0000256" key="2">
    <source>
        <dbReference type="ARBA" id="ARBA00022475"/>
    </source>
</evidence>
<dbReference type="EMBL" id="SRXV01000001">
    <property type="protein sequence ID" value="TGY93775.1"/>
    <property type="molecule type" value="Genomic_DNA"/>
</dbReference>
<keyword evidence="8" id="KW-1185">Reference proteome</keyword>
<accession>A0A4S2HCK1</accession>
<evidence type="ECO:0000256" key="5">
    <source>
        <dbReference type="ARBA" id="ARBA00023136"/>
    </source>
</evidence>
<feature type="transmembrane region" description="Helical" evidence="6">
    <location>
        <begin position="173"/>
        <end position="203"/>
    </location>
</feature>
<evidence type="ECO:0000313" key="8">
    <source>
        <dbReference type="Proteomes" id="UP000305451"/>
    </source>
</evidence>
<keyword evidence="3 6" id="KW-0812">Transmembrane</keyword>
<dbReference type="Pfam" id="PF03631">
    <property type="entry name" value="Virul_fac_BrkB"/>
    <property type="match status" value="1"/>
</dbReference>
<feature type="transmembrane region" description="Helical" evidence="6">
    <location>
        <begin position="247"/>
        <end position="269"/>
    </location>
</feature>
<feature type="transmembrane region" description="Helical" evidence="6">
    <location>
        <begin position="281"/>
        <end position="305"/>
    </location>
</feature>